<keyword evidence="6" id="KW-0949">S-adenosyl-L-methionine</keyword>
<keyword evidence="8" id="KW-0460">Magnesium</keyword>
<evidence type="ECO:0000313" key="14">
    <source>
        <dbReference type="WBParaSite" id="MBELARI_LOCUS14130.1"/>
    </source>
</evidence>
<dbReference type="Gene3D" id="3.40.50.150">
    <property type="entry name" value="Vaccinia Virus protein VP39"/>
    <property type="match status" value="1"/>
</dbReference>
<dbReference type="InterPro" id="IPR029063">
    <property type="entry name" value="SAM-dependent_MTases_sf"/>
</dbReference>
<keyword evidence="10" id="KW-0943">RNA-mediated gene silencing</keyword>
<evidence type="ECO:0000256" key="11">
    <source>
        <dbReference type="ARBA" id="ARBA00035025"/>
    </source>
</evidence>
<keyword evidence="4" id="KW-0489">Methyltransferase</keyword>
<dbReference type="GO" id="GO:0030422">
    <property type="term" value="P:siRNA processing"/>
    <property type="evidence" value="ECO:0007669"/>
    <property type="project" value="TreeGrafter"/>
</dbReference>
<comment type="similarity">
    <text evidence="2">Belongs to the methyltransferase superfamily. HEN1 family.</text>
</comment>
<evidence type="ECO:0000256" key="8">
    <source>
        <dbReference type="ARBA" id="ARBA00022842"/>
    </source>
</evidence>
<keyword evidence="13" id="KW-1185">Reference proteome</keyword>
<sequence length="474" mass="55595">MMQLDGWTIPEVCEQRMLEWARAYRQAVEKVEAFGSPVFREEPKEQLHYTGEEDEVERRKPIFKPPLHKQRIQFAIRQIQTFVKEKGPFKKLVVIGCGDLVFERNCMDKFHLWGVDSVVSYDINRANLFRNQACFNREIGTEKHGKYDGVPCVMDVWKGDGTQYHSCLEGADVVVCIEITHLIFSIEHMPVKSAEELMRVMLDLIQPKLAVVSTPNYDYNKYIPDMKTQFRDPDHDYEFTKKEFEEWLQKVNRPQHYTYEIDFVGFLDRQPFDYYDDDDDPYELSGKPINEPIAEPARFSRGDDVKDESYIDNHSVLVAGNDNGGATQIAIFKRLPTSEPLTVTDRSHHSFERAYSLVIPYGFHTVLRAHVQQAMIAYLKTDRLLSCATRELNYIYYLVPFKDVMEYASNEEYRFVMERFQDHSCSIIHRASHQFIHTTTEPMLPGSPHHQKGFRIPNNIPVKELLDYLEDFDW</sequence>
<organism evidence="13 14">
    <name type="scientific">Mesorhabditis belari</name>
    <dbReference type="NCBI Taxonomy" id="2138241"/>
    <lineage>
        <taxon>Eukaryota</taxon>
        <taxon>Metazoa</taxon>
        <taxon>Ecdysozoa</taxon>
        <taxon>Nematoda</taxon>
        <taxon>Chromadorea</taxon>
        <taxon>Rhabditida</taxon>
        <taxon>Rhabditina</taxon>
        <taxon>Rhabditomorpha</taxon>
        <taxon>Rhabditoidea</taxon>
        <taxon>Rhabditidae</taxon>
        <taxon>Mesorhabditinae</taxon>
        <taxon>Mesorhabditis</taxon>
    </lineage>
</organism>
<dbReference type="SUPFAM" id="SSF53335">
    <property type="entry name" value="S-adenosyl-L-methionine-dependent methyltransferases"/>
    <property type="match status" value="1"/>
</dbReference>
<dbReference type="InterPro" id="IPR026610">
    <property type="entry name" value="Hen1"/>
</dbReference>
<dbReference type="PANTHER" id="PTHR21404">
    <property type="entry name" value="HEN1"/>
    <property type="match status" value="1"/>
</dbReference>
<evidence type="ECO:0000256" key="12">
    <source>
        <dbReference type="ARBA" id="ARBA00048418"/>
    </source>
</evidence>
<evidence type="ECO:0000313" key="13">
    <source>
        <dbReference type="Proteomes" id="UP000887575"/>
    </source>
</evidence>
<comment type="catalytic activity">
    <reaction evidence="12">
        <text>small RNA 3'-end nucleotide + S-adenosyl-L-methionine = small RNA 3'-end 2'-O-methylnucleotide + S-adenosyl-L-homocysteine + H(+)</text>
        <dbReference type="Rhea" id="RHEA:37887"/>
        <dbReference type="Rhea" id="RHEA-COMP:10415"/>
        <dbReference type="Rhea" id="RHEA-COMP:10416"/>
        <dbReference type="ChEBI" id="CHEBI:15378"/>
        <dbReference type="ChEBI" id="CHEBI:57856"/>
        <dbReference type="ChEBI" id="CHEBI:59789"/>
        <dbReference type="ChEBI" id="CHEBI:74896"/>
        <dbReference type="ChEBI" id="CHEBI:74898"/>
        <dbReference type="EC" id="2.1.1.386"/>
    </reaction>
</comment>
<keyword evidence="5" id="KW-0808">Transferase</keyword>
<dbReference type="PANTHER" id="PTHR21404:SF3">
    <property type="entry name" value="SMALL RNA 2'-O-METHYLTRANSFERASE"/>
    <property type="match status" value="1"/>
</dbReference>
<evidence type="ECO:0000256" key="6">
    <source>
        <dbReference type="ARBA" id="ARBA00022691"/>
    </source>
</evidence>
<dbReference type="GO" id="GO:0003723">
    <property type="term" value="F:RNA binding"/>
    <property type="evidence" value="ECO:0007669"/>
    <property type="project" value="UniProtKB-KW"/>
</dbReference>
<dbReference type="GO" id="GO:0046872">
    <property type="term" value="F:metal ion binding"/>
    <property type="evidence" value="ECO:0007669"/>
    <property type="project" value="UniProtKB-KW"/>
</dbReference>
<evidence type="ECO:0000256" key="5">
    <source>
        <dbReference type="ARBA" id="ARBA00022679"/>
    </source>
</evidence>
<dbReference type="GO" id="GO:0005634">
    <property type="term" value="C:nucleus"/>
    <property type="evidence" value="ECO:0007669"/>
    <property type="project" value="TreeGrafter"/>
</dbReference>
<proteinExistence type="inferred from homology"/>
<evidence type="ECO:0000256" key="3">
    <source>
        <dbReference type="ARBA" id="ARBA00021330"/>
    </source>
</evidence>
<dbReference type="EC" id="2.1.1.386" evidence="11"/>
<dbReference type="AlphaFoldDB" id="A0AAF3EJC3"/>
<evidence type="ECO:0000256" key="10">
    <source>
        <dbReference type="ARBA" id="ARBA00023158"/>
    </source>
</evidence>
<protein>
    <recommendedName>
        <fullName evidence="3">Small RNA 2'-O-methyltransferase</fullName>
        <ecNumber evidence="11">2.1.1.386</ecNumber>
    </recommendedName>
</protein>
<evidence type="ECO:0000256" key="4">
    <source>
        <dbReference type="ARBA" id="ARBA00022603"/>
    </source>
</evidence>
<dbReference type="Proteomes" id="UP000887575">
    <property type="component" value="Unassembled WGS sequence"/>
</dbReference>
<name>A0AAF3EJC3_9BILA</name>
<accession>A0AAF3EJC3</accession>
<dbReference type="GO" id="GO:0034587">
    <property type="term" value="P:piRNA processing"/>
    <property type="evidence" value="ECO:0007669"/>
    <property type="project" value="TreeGrafter"/>
</dbReference>
<dbReference type="GO" id="GO:0090486">
    <property type="term" value="F:small RNA 2'-O-methyltransferase activity"/>
    <property type="evidence" value="ECO:0007669"/>
    <property type="project" value="UniProtKB-EC"/>
</dbReference>
<evidence type="ECO:0000256" key="1">
    <source>
        <dbReference type="ARBA" id="ARBA00001946"/>
    </source>
</evidence>
<keyword evidence="9" id="KW-0694">RNA-binding</keyword>
<keyword evidence="7" id="KW-0479">Metal-binding</keyword>
<reference evidence="14" key="1">
    <citation type="submission" date="2024-02" db="UniProtKB">
        <authorList>
            <consortium name="WormBaseParasite"/>
        </authorList>
    </citation>
    <scope>IDENTIFICATION</scope>
</reference>
<dbReference type="GO" id="GO:0001510">
    <property type="term" value="P:RNA methylation"/>
    <property type="evidence" value="ECO:0007669"/>
    <property type="project" value="InterPro"/>
</dbReference>
<evidence type="ECO:0000256" key="7">
    <source>
        <dbReference type="ARBA" id="ARBA00022723"/>
    </source>
</evidence>
<evidence type="ECO:0000256" key="2">
    <source>
        <dbReference type="ARBA" id="ARBA00009026"/>
    </source>
</evidence>
<evidence type="ECO:0000256" key="9">
    <source>
        <dbReference type="ARBA" id="ARBA00022884"/>
    </source>
</evidence>
<dbReference type="GO" id="GO:0005737">
    <property type="term" value="C:cytoplasm"/>
    <property type="evidence" value="ECO:0007669"/>
    <property type="project" value="TreeGrafter"/>
</dbReference>
<comment type="cofactor">
    <cofactor evidence="1">
        <name>Mg(2+)</name>
        <dbReference type="ChEBI" id="CHEBI:18420"/>
    </cofactor>
</comment>
<dbReference type="WBParaSite" id="MBELARI_LOCUS14130.1">
    <property type="protein sequence ID" value="MBELARI_LOCUS14130.1"/>
    <property type="gene ID" value="MBELARI_LOCUS14130"/>
</dbReference>